<feature type="region of interest" description="Disordered" evidence="1">
    <location>
        <begin position="75"/>
        <end position="107"/>
    </location>
</feature>
<proteinExistence type="predicted"/>
<evidence type="ECO:0000313" key="2">
    <source>
        <dbReference type="EMBL" id="KAI5612056.1"/>
    </source>
</evidence>
<dbReference type="AlphaFoldDB" id="A0AAD5FCT2"/>
<dbReference type="Proteomes" id="UP001205998">
    <property type="component" value="Unassembled WGS sequence"/>
</dbReference>
<evidence type="ECO:0000313" key="3">
    <source>
        <dbReference type="Proteomes" id="UP001205998"/>
    </source>
</evidence>
<accession>A0AAD5FCT2</accession>
<comment type="caution">
    <text evidence="2">The sequence shown here is derived from an EMBL/GenBank/DDBJ whole genome shotgun (WGS) entry which is preliminary data.</text>
</comment>
<reference evidence="2" key="1">
    <citation type="submission" date="2018-07" db="EMBL/GenBank/DDBJ databases">
        <title>Comparative genomics of catfishes provides insights into carnivory and benthic adaptation.</title>
        <authorList>
            <person name="Zhang Y."/>
            <person name="Wang D."/>
            <person name="Peng Z."/>
            <person name="Zheng S."/>
            <person name="Shao F."/>
            <person name="Tao W."/>
        </authorList>
    </citation>
    <scope>NUCLEOTIDE SEQUENCE</scope>
    <source>
        <strain evidence="2">Chongqing</strain>
    </source>
</reference>
<sequence length="107" mass="12064">MMCRFSPESFPVLSVSRDTTSASGVMMKLRENPQHVDKFVDLCDVKSPDGALMISSHHLVAERMESLDFVTIANHTASRHGESERNEEAVTRDQEKKKKNEKQKGAM</sequence>
<organism evidence="2 3">
    <name type="scientific">Silurus asotus</name>
    <name type="common">Amur catfish</name>
    <name type="synonym">Parasilurus asotus</name>
    <dbReference type="NCBI Taxonomy" id="30991"/>
    <lineage>
        <taxon>Eukaryota</taxon>
        <taxon>Metazoa</taxon>
        <taxon>Chordata</taxon>
        <taxon>Craniata</taxon>
        <taxon>Vertebrata</taxon>
        <taxon>Euteleostomi</taxon>
        <taxon>Actinopterygii</taxon>
        <taxon>Neopterygii</taxon>
        <taxon>Teleostei</taxon>
        <taxon>Ostariophysi</taxon>
        <taxon>Siluriformes</taxon>
        <taxon>Siluridae</taxon>
        <taxon>Silurus</taxon>
    </lineage>
</organism>
<protein>
    <submittedName>
        <fullName evidence="2">Uncharacterized protein</fullName>
    </submittedName>
</protein>
<feature type="compositionally biased region" description="Basic and acidic residues" evidence="1">
    <location>
        <begin position="79"/>
        <end position="107"/>
    </location>
</feature>
<evidence type="ECO:0000256" key="1">
    <source>
        <dbReference type="SAM" id="MobiDB-lite"/>
    </source>
</evidence>
<gene>
    <name evidence="2" type="ORF">C0J50_0724</name>
</gene>
<name>A0AAD5FCT2_SILAS</name>
<keyword evidence="3" id="KW-1185">Reference proteome</keyword>
<dbReference type="EMBL" id="MU564352">
    <property type="protein sequence ID" value="KAI5612056.1"/>
    <property type="molecule type" value="Genomic_DNA"/>
</dbReference>